<gene>
    <name evidence="1" type="ORF">HPB47_001291</name>
</gene>
<protein>
    <submittedName>
        <fullName evidence="1">Uncharacterized protein</fullName>
    </submittedName>
</protein>
<name>A0AC60PPE8_IXOPE</name>
<evidence type="ECO:0000313" key="1">
    <source>
        <dbReference type="EMBL" id="KAG0422908.1"/>
    </source>
</evidence>
<dbReference type="Proteomes" id="UP000805193">
    <property type="component" value="Unassembled WGS sequence"/>
</dbReference>
<keyword evidence="2" id="KW-1185">Reference proteome</keyword>
<dbReference type="EMBL" id="JABSTQ010010165">
    <property type="protein sequence ID" value="KAG0422908.1"/>
    <property type="molecule type" value="Genomic_DNA"/>
</dbReference>
<sequence length="115" mass="13062">MGDGWCRWPAFHSQHYDSSRPELYLHQCFHVDSKLGQGSFGVVYKVRSREDGRWYAVKEAHRAVPQHEGPSGQAAGGGEARVPGPAPNCVRFIKAWEENFRLYIQMELCHSNMTA</sequence>
<organism evidence="1 2">
    <name type="scientific">Ixodes persulcatus</name>
    <name type="common">Taiga tick</name>
    <dbReference type="NCBI Taxonomy" id="34615"/>
    <lineage>
        <taxon>Eukaryota</taxon>
        <taxon>Metazoa</taxon>
        <taxon>Ecdysozoa</taxon>
        <taxon>Arthropoda</taxon>
        <taxon>Chelicerata</taxon>
        <taxon>Arachnida</taxon>
        <taxon>Acari</taxon>
        <taxon>Parasitiformes</taxon>
        <taxon>Ixodida</taxon>
        <taxon>Ixodoidea</taxon>
        <taxon>Ixodidae</taxon>
        <taxon>Ixodinae</taxon>
        <taxon>Ixodes</taxon>
    </lineage>
</organism>
<comment type="caution">
    <text evidence="1">The sequence shown here is derived from an EMBL/GenBank/DDBJ whole genome shotgun (WGS) entry which is preliminary data.</text>
</comment>
<evidence type="ECO:0000313" key="2">
    <source>
        <dbReference type="Proteomes" id="UP000805193"/>
    </source>
</evidence>
<accession>A0AC60PPE8</accession>
<reference evidence="1 2" key="1">
    <citation type="journal article" date="2020" name="Cell">
        <title>Large-Scale Comparative Analyses of Tick Genomes Elucidate Their Genetic Diversity and Vector Capacities.</title>
        <authorList>
            <consortium name="Tick Genome and Microbiome Consortium (TIGMIC)"/>
            <person name="Jia N."/>
            <person name="Wang J."/>
            <person name="Shi W."/>
            <person name="Du L."/>
            <person name="Sun Y."/>
            <person name="Zhan W."/>
            <person name="Jiang J.F."/>
            <person name="Wang Q."/>
            <person name="Zhang B."/>
            <person name="Ji P."/>
            <person name="Bell-Sakyi L."/>
            <person name="Cui X.M."/>
            <person name="Yuan T.T."/>
            <person name="Jiang B.G."/>
            <person name="Yang W.F."/>
            <person name="Lam T.T."/>
            <person name="Chang Q.C."/>
            <person name="Ding S.J."/>
            <person name="Wang X.J."/>
            <person name="Zhu J.G."/>
            <person name="Ruan X.D."/>
            <person name="Zhao L."/>
            <person name="Wei J.T."/>
            <person name="Ye R.Z."/>
            <person name="Que T.C."/>
            <person name="Du C.H."/>
            <person name="Zhou Y.H."/>
            <person name="Cheng J.X."/>
            <person name="Dai P.F."/>
            <person name="Guo W.B."/>
            <person name="Han X.H."/>
            <person name="Huang E.J."/>
            <person name="Li L.F."/>
            <person name="Wei W."/>
            <person name="Gao Y.C."/>
            <person name="Liu J.Z."/>
            <person name="Shao H.Z."/>
            <person name="Wang X."/>
            <person name="Wang C.C."/>
            <person name="Yang T.C."/>
            <person name="Huo Q.B."/>
            <person name="Li W."/>
            <person name="Chen H.Y."/>
            <person name="Chen S.E."/>
            <person name="Zhou L.G."/>
            <person name="Ni X.B."/>
            <person name="Tian J.H."/>
            <person name="Sheng Y."/>
            <person name="Liu T."/>
            <person name="Pan Y.S."/>
            <person name="Xia L.Y."/>
            <person name="Li J."/>
            <person name="Zhao F."/>
            <person name="Cao W.C."/>
        </authorList>
    </citation>
    <scope>NUCLEOTIDE SEQUENCE [LARGE SCALE GENOMIC DNA]</scope>
    <source>
        <strain evidence="1">Iper-2018</strain>
    </source>
</reference>
<proteinExistence type="predicted"/>